<feature type="region of interest" description="Disordered" evidence="1">
    <location>
        <begin position="49"/>
        <end position="161"/>
    </location>
</feature>
<name>A0AAE8MQM9_9PEZI</name>
<dbReference type="Proteomes" id="UP001187682">
    <property type="component" value="Unassembled WGS sequence"/>
</dbReference>
<evidence type="ECO:0000313" key="3">
    <source>
        <dbReference type="Proteomes" id="UP001187682"/>
    </source>
</evidence>
<proteinExistence type="predicted"/>
<feature type="compositionally biased region" description="Basic and acidic residues" evidence="1">
    <location>
        <begin position="82"/>
        <end position="93"/>
    </location>
</feature>
<protein>
    <submittedName>
        <fullName evidence="2">Uncharacterized protein</fullName>
    </submittedName>
</protein>
<gene>
    <name evidence="2" type="ORF">DNG_01275</name>
</gene>
<feature type="compositionally biased region" description="Basic and acidic residues" evidence="1">
    <location>
        <begin position="118"/>
        <end position="138"/>
    </location>
</feature>
<feature type="compositionally biased region" description="Basic and acidic residues" evidence="1">
    <location>
        <begin position="52"/>
        <end position="70"/>
    </location>
</feature>
<evidence type="ECO:0000256" key="1">
    <source>
        <dbReference type="SAM" id="MobiDB-lite"/>
    </source>
</evidence>
<dbReference type="AlphaFoldDB" id="A0AAE8MQM9"/>
<dbReference type="EMBL" id="ONZQ02000001">
    <property type="protein sequence ID" value="SPN97761.1"/>
    <property type="molecule type" value="Genomic_DNA"/>
</dbReference>
<evidence type="ECO:0000313" key="2">
    <source>
        <dbReference type="EMBL" id="SPN97761.1"/>
    </source>
</evidence>
<keyword evidence="3" id="KW-1185">Reference proteome</keyword>
<comment type="caution">
    <text evidence="2">The sequence shown here is derived from an EMBL/GenBank/DDBJ whole genome shotgun (WGS) entry which is preliminary data.</text>
</comment>
<sequence>MSDFTSKIKCAVDKATSVARNMAQDATDMKDKPEDSHVNVDDVEDGFFEMQPEEHQCDERCDSSDKRYGPNDEPYDPINSRYDSKEERFDSNADRFAAASEFDMSPVSQESQKLAGSMEKELMDSDMREQGTHSRDQEAMGGANLPTSQYMPDSPSAGKRS</sequence>
<reference evidence="2" key="1">
    <citation type="submission" date="2018-03" db="EMBL/GenBank/DDBJ databases">
        <authorList>
            <person name="Guldener U."/>
        </authorList>
    </citation>
    <scope>NUCLEOTIDE SEQUENCE</scope>
</reference>
<accession>A0AAE8MQM9</accession>
<organism evidence="2 3">
    <name type="scientific">Cephalotrichum gorgonifer</name>
    <dbReference type="NCBI Taxonomy" id="2041049"/>
    <lineage>
        <taxon>Eukaryota</taxon>
        <taxon>Fungi</taxon>
        <taxon>Dikarya</taxon>
        <taxon>Ascomycota</taxon>
        <taxon>Pezizomycotina</taxon>
        <taxon>Sordariomycetes</taxon>
        <taxon>Hypocreomycetidae</taxon>
        <taxon>Microascales</taxon>
        <taxon>Microascaceae</taxon>
        <taxon>Cephalotrichum</taxon>
    </lineage>
</organism>